<dbReference type="PANTHER" id="PTHR31170:SF17">
    <property type="match status" value="1"/>
</dbReference>
<dbReference type="OMA" id="LCCEVTL"/>
<comment type="caution">
    <text evidence="2">The sequence shown here is derived from an EMBL/GenBank/DDBJ whole genome shotgun (WGS) entry which is preliminary data.</text>
</comment>
<keyword evidence="1" id="KW-1133">Transmembrane helix</keyword>
<keyword evidence="3" id="KW-1185">Reference proteome</keyword>
<dbReference type="EMBL" id="JABCRI010000020">
    <property type="protein sequence ID" value="KAF8387638.1"/>
    <property type="molecule type" value="Genomic_DNA"/>
</dbReference>
<evidence type="ECO:0000313" key="2">
    <source>
        <dbReference type="EMBL" id="KAF8387638.1"/>
    </source>
</evidence>
<proteinExistence type="predicted"/>
<dbReference type="InterPro" id="IPR004158">
    <property type="entry name" value="DUF247_pln"/>
</dbReference>
<evidence type="ECO:0000256" key="1">
    <source>
        <dbReference type="SAM" id="Phobius"/>
    </source>
</evidence>
<accession>A0A834YJ64</accession>
<dbReference type="Pfam" id="PF03140">
    <property type="entry name" value="DUF247"/>
    <property type="match status" value="1"/>
</dbReference>
<name>A0A834YJ64_TETSI</name>
<sequence length="539" mass="61835">MCRMVQIATIAIEGPTTTMPDTRLIHRFGIATEECRCCSIRSGVRSKLKKSLFMCEQTGAEFKERDRFHSISDGHADDSLNQRSVISTYQSLSLITTWKLTSSQQNGGGDYTSIEMGILKKQVVDSIKGKLDRVPTSAFRKTCCIYRVQEKFRKINKNAYMPDTVAIGPFHRGEERLKLMEEHKLRYLHTLLDRTPERKLEEYVEAMSKLEERARKYYSEPINLAKDEFLEMMLVDGLFVIELFRKSSGEVRTGRNDPIFNTVWGMASIVRDLILIENQLPIIVLECLFDLTRVPGQGGRSLTQLALLFFNSLMPRDEKVLEKYSKCEGKHLLDLFGNTFHALPPGIDEPNSNQTWKFMPCVTELRQAGVKFKKGNMTCSFLDIKFKDGVLEIPPLLIQDQTETLLRNLIASEQCCNGRATYITSYAFLMDSLINSADDVKFLRRHEIITNYLGDDEGVSTLFNNLCNEVTLVNFKHARVCDLVNAHYKARRHVWRAMLMRNYFHSPWAILSFIAAILLLIFTFTGTLFSILSYTIQKP</sequence>
<dbReference type="PANTHER" id="PTHR31170">
    <property type="entry name" value="BNAC04G53230D PROTEIN"/>
    <property type="match status" value="1"/>
</dbReference>
<protein>
    <submittedName>
        <fullName evidence="2">Uncharacterized protein</fullName>
    </submittedName>
</protein>
<organism evidence="2 3">
    <name type="scientific">Tetracentron sinense</name>
    <name type="common">Spur-leaf</name>
    <dbReference type="NCBI Taxonomy" id="13715"/>
    <lineage>
        <taxon>Eukaryota</taxon>
        <taxon>Viridiplantae</taxon>
        <taxon>Streptophyta</taxon>
        <taxon>Embryophyta</taxon>
        <taxon>Tracheophyta</taxon>
        <taxon>Spermatophyta</taxon>
        <taxon>Magnoliopsida</taxon>
        <taxon>Trochodendrales</taxon>
        <taxon>Trochodendraceae</taxon>
        <taxon>Tetracentron</taxon>
    </lineage>
</organism>
<dbReference type="AlphaFoldDB" id="A0A834YJ64"/>
<keyword evidence="1" id="KW-0812">Transmembrane</keyword>
<dbReference type="OrthoDB" id="658695at2759"/>
<evidence type="ECO:0000313" key="3">
    <source>
        <dbReference type="Proteomes" id="UP000655225"/>
    </source>
</evidence>
<dbReference type="Proteomes" id="UP000655225">
    <property type="component" value="Unassembled WGS sequence"/>
</dbReference>
<feature type="transmembrane region" description="Helical" evidence="1">
    <location>
        <begin position="508"/>
        <end position="534"/>
    </location>
</feature>
<gene>
    <name evidence="2" type="ORF">HHK36_026291</name>
</gene>
<keyword evidence="1" id="KW-0472">Membrane</keyword>
<reference evidence="2 3" key="1">
    <citation type="submission" date="2020-04" db="EMBL/GenBank/DDBJ databases">
        <title>Plant Genome Project.</title>
        <authorList>
            <person name="Zhang R.-G."/>
        </authorList>
    </citation>
    <scope>NUCLEOTIDE SEQUENCE [LARGE SCALE GENOMIC DNA]</scope>
    <source>
        <strain evidence="2">YNK0</strain>
        <tissue evidence="2">Leaf</tissue>
    </source>
</reference>